<dbReference type="EMBL" id="VKID01000001">
    <property type="protein sequence ID" value="TRY00379.1"/>
    <property type="molecule type" value="Genomic_DNA"/>
</dbReference>
<accession>A0A553IJM0</accession>
<feature type="transmembrane region" description="Helical" evidence="1">
    <location>
        <begin position="146"/>
        <end position="167"/>
    </location>
</feature>
<dbReference type="AlphaFoldDB" id="A0A553IJM0"/>
<dbReference type="RefSeq" id="WP_012242122.1">
    <property type="nucleotide sequence ID" value="NZ_JACAOE010000001.1"/>
</dbReference>
<dbReference type="InterPro" id="IPR021683">
    <property type="entry name" value="DUF3267"/>
</dbReference>
<feature type="transmembrane region" description="Helical" evidence="1">
    <location>
        <begin position="69"/>
        <end position="90"/>
    </location>
</feature>
<protein>
    <submittedName>
        <fullName evidence="2">DUF3267 domain-containing protein</fullName>
    </submittedName>
</protein>
<organism evidence="2 3">
    <name type="scientific">Acholeplasma laidlawii</name>
    <dbReference type="NCBI Taxonomy" id="2148"/>
    <lineage>
        <taxon>Bacteria</taxon>
        <taxon>Bacillati</taxon>
        <taxon>Mycoplasmatota</taxon>
        <taxon>Mollicutes</taxon>
        <taxon>Acholeplasmatales</taxon>
        <taxon>Acholeplasmataceae</taxon>
        <taxon>Acholeplasma</taxon>
    </lineage>
</organism>
<dbReference type="Pfam" id="PF11667">
    <property type="entry name" value="DUF3267"/>
    <property type="match status" value="1"/>
</dbReference>
<gene>
    <name evidence="2" type="ORF">FNV44_04825</name>
</gene>
<keyword evidence="1" id="KW-0812">Transmembrane</keyword>
<evidence type="ECO:0000313" key="3">
    <source>
        <dbReference type="Proteomes" id="UP000315938"/>
    </source>
</evidence>
<dbReference type="GeneID" id="41338358"/>
<reference evidence="2 3" key="1">
    <citation type="submission" date="2019-07" db="EMBL/GenBank/DDBJ databases">
        <title>Genome sequence of Acholeplasma laidlawii strain with increased resistance to erythromycin.</title>
        <authorList>
            <person name="Medvedeva E.S."/>
            <person name="Baranova N.B."/>
            <person name="Siniagina M.N."/>
            <person name="Mouzykantov A."/>
            <person name="Chernova O.A."/>
            <person name="Chernov V.M."/>
        </authorList>
    </citation>
    <scope>NUCLEOTIDE SEQUENCE [LARGE SCALE GENOMIC DNA]</scope>
    <source>
        <strain evidence="2 3">PG8REry</strain>
    </source>
</reference>
<comment type="caution">
    <text evidence="2">The sequence shown here is derived from an EMBL/GenBank/DDBJ whole genome shotgun (WGS) entry which is preliminary data.</text>
</comment>
<dbReference type="Proteomes" id="UP000315938">
    <property type="component" value="Unassembled WGS sequence"/>
</dbReference>
<evidence type="ECO:0000313" key="2">
    <source>
        <dbReference type="EMBL" id="TRY00379.1"/>
    </source>
</evidence>
<feature type="transmembrane region" description="Helical" evidence="1">
    <location>
        <begin position="27"/>
        <end position="49"/>
    </location>
</feature>
<sequence length="190" mass="21783">MKRIRSYHTLPTGYKEKLSINLKDKKILVFLNIGSILLILPFILGYVIYLDLNPYNDPITMNPLDILLYLVFAFFSIIIHELIHGIFFKLGTKEKVSYKFHGWAASASVEGIYFYKNHYILTGIAPFMIITPLLVASIYLFPMHSLGLYIILAIHTAGCVGDFYVILKLIRCKPDTLIHDYGIGMTIYKK</sequence>
<feature type="transmembrane region" description="Helical" evidence="1">
    <location>
        <begin position="119"/>
        <end position="140"/>
    </location>
</feature>
<proteinExistence type="predicted"/>
<dbReference type="OMA" id="FKSGMAY"/>
<name>A0A553IJM0_ACHLA</name>
<evidence type="ECO:0000256" key="1">
    <source>
        <dbReference type="SAM" id="Phobius"/>
    </source>
</evidence>
<keyword evidence="1" id="KW-0472">Membrane</keyword>
<keyword evidence="1" id="KW-1133">Transmembrane helix</keyword>